<comment type="caution">
    <text evidence="2">The sequence shown here is derived from an EMBL/GenBank/DDBJ whole genome shotgun (WGS) entry which is preliminary data.</text>
</comment>
<dbReference type="AlphaFoldDB" id="A0AAV5SZM6"/>
<feature type="chain" id="PRO_5043842873" evidence="1">
    <location>
        <begin position="21"/>
        <end position="174"/>
    </location>
</feature>
<accession>A0AAV5SZM6</accession>
<keyword evidence="3" id="KW-1185">Reference proteome</keyword>
<feature type="non-terminal residue" evidence="2">
    <location>
        <position position="174"/>
    </location>
</feature>
<gene>
    <name evidence="2" type="ORF">PENTCL1PPCAC_10971</name>
</gene>
<feature type="signal peptide" evidence="1">
    <location>
        <begin position="1"/>
        <end position="20"/>
    </location>
</feature>
<sequence length="174" mass="18668">MTILLYVLVLAPLACGPGTGKVTDKPEFSFNYSSPLAWTYFVTDTPTLIVSGQSLNEQMAQSRVNMDIEFAVLKAVESYGYSTTGVDVRNAVKAENIQIDLKSTASLCVLNNFIPEDGAVTKKCTKADGTTIPHNHVSTITATSPIALAQSNWENIAIRVYSSLTANAGVKFNG</sequence>
<name>A0AAV5SZM6_9BILA</name>
<evidence type="ECO:0000256" key="1">
    <source>
        <dbReference type="SAM" id="SignalP"/>
    </source>
</evidence>
<organism evidence="2 3">
    <name type="scientific">Pristionchus entomophagus</name>
    <dbReference type="NCBI Taxonomy" id="358040"/>
    <lineage>
        <taxon>Eukaryota</taxon>
        <taxon>Metazoa</taxon>
        <taxon>Ecdysozoa</taxon>
        <taxon>Nematoda</taxon>
        <taxon>Chromadorea</taxon>
        <taxon>Rhabditida</taxon>
        <taxon>Rhabditina</taxon>
        <taxon>Diplogasteromorpha</taxon>
        <taxon>Diplogasteroidea</taxon>
        <taxon>Neodiplogasteridae</taxon>
        <taxon>Pristionchus</taxon>
    </lineage>
</organism>
<evidence type="ECO:0000313" key="2">
    <source>
        <dbReference type="EMBL" id="GMS88796.1"/>
    </source>
</evidence>
<protein>
    <submittedName>
        <fullName evidence="2">Uncharacterized protein</fullName>
    </submittedName>
</protein>
<dbReference type="Proteomes" id="UP001432027">
    <property type="component" value="Unassembled WGS sequence"/>
</dbReference>
<dbReference type="EMBL" id="BTSX01000003">
    <property type="protein sequence ID" value="GMS88796.1"/>
    <property type="molecule type" value="Genomic_DNA"/>
</dbReference>
<evidence type="ECO:0000313" key="3">
    <source>
        <dbReference type="Proteomes" id="UP001432027"/>
    </source>
</evidence>
<reference evidence="2" key="1">
    <citation type="submission" date="2023-10" db="EMBL/GenBank/DDBJ databases">
        <title>Genome assembly of Pristionchus species.</title>
        <authorList>
            <person name="Yoshida K."/>
            <person name="Sommer R.J."/>
        </authorList>
    </citation>
    <scope>NUCLEOTIDE SEQUENCE</scope>
    <source>
        <strain evidence="2">RS0144</strain>
    </source>
</reference>
<keyword evidence="1" id="KW-0732">Signal</keyword>
<proteinExistence type="predicted"/>